<dbReference type="Gene3D" id="3.90.1150.10">
    <property type="entry name" value="Aspartate Aminotransferase, domain 1"/>
    <property type="match status" value="1"/>
</dbReference>
<evidence type="ECO:0000256" key="9">
    <source>
        <dbReference type="ARBA" id="ARBA00048531"/>
    </source>
</evidence>
<reference evidence="12" key="1">
    <citation type="journal article" date="2019" name="Int. J. Syst. Evol. Microbiol.">
        <title>The Global Catalogue of Microorganisms (GCM) 10K type strain sequencing project: providing services to taxonomists for standard genome sequencing and annotation.</title>
        <authorList>
            <consortium name="The Broad Institute Genomics Platform"/>
            <consortium name="The Broad Institute Genome Sequencing Center for Infectious Disease"/>
            <person name="Wu L."/>
            <person name="Ma J."/>
        </authorList>
    </citation>
    <scope>NUCLEOTIDE SEQUENCE [LARGE SCALE GENOMIC DNA]</scope>
    <source>
        <strain evidence="12">KACC 12633</strain>
    </source>
</reference>
<evidence type="ECO:0000256" key="1">
    <source>
        <dbReference type="ARBA" id="ARBA00001933"/>
    </source>
</evidence>
<dbReference type="Proteomes" id="UP001596150">
    <property type="component" value="Unassembled WGS sequence"/>
</dbReference>
<evidence type="ECO:0000256" key="6">
    <source>
        <dbReference type="ARBA" id="ARBA00022898"/>
    </source>
</evidence>
<dbReference type="PROSITE" id="PS00105">
    <property type="entry name" value="AA_TRANSFER_CLASS_1"/>
    <property type="match status" value="1"/>
</dbReference>
<protein>
    <recommendedName>
        <fullName evidence="4">threonine-phosphate decarboxylase</fullName>
        <ecNumber evidence="4">4.1.1.81</ecNumber>
    </recommendedName>
    <alternativeName>
        <fullName evidence="8">L-threonine-O-3-phosphate decarboxylase</fullName>
    </alternativeName>
</protein>
<evidence type="ECO:0000313" key="12">
    <source>
        <dbReference type="Proteomes" id="UP001596150"/>
    </source>
</evidence>
<sequence>MPDLSPRHSLAPRHGGALTDVAERYGVPLKDWLDLSTGINPHPYPLSAISQADFHRLPDPAALAALIGTARTAYGVPAQSTVAAVPGSDFALRLLPLLAPTGDVAILSPTYSGHAEAWRAAGRMVWPVATLEEGVRTAPIVVLVNPNNPDGRSIQPEELIATARTVAARGGLLVVDEAFGDIAPALTVLPHSAGERMVVLRSFGKFYGLAGLRLGFVIGPDDLVGRMRDLVGDWPVSGPAITIGRQALADSAWQIAARKRLLTARVLLEALLTKAGLEIVGETDLFVLIRSPRSIAVHESLVRDGIWTRIFADQPDRIRIGLPPDDGFERLAKALARIA</sequence>
<dbReference type="CDD" id="cd00609">
    <property type="entry name" value="AAT_like"/>
    <property type="match status" value="1"/>
</dbReference>
<feature type="domain" description="Aminotransferase class I/classII large" evidence="10">
    <location>
        <begin position="54"/>
        <end position="335"/>
    </location>
</feature>
<comment type="function">
    <text evidence="2">Decarboxylates L-threonine-O-3-phosphate to yield (R)-1-amino-2-propanol O-2-phosphate, the precursor for the linkage between the nucleotide loop and the corrin ring in cobalamin.</text>
</comment>
<evidence type="ECO:0000256" key="5">
    <source>
        <dbReference type="ARBA" id="ARBA00022573"/>
    </source>
</evidence>
<dbReference type="InterPro" id="IPR004839">
    <property type="entry name" value="Aminotransferase_I/II_large"/>
</dbReference>
<dbReference type="EMBL" id="JBHSML010000013">
    <property type="protein sequence ID" value="MFC5518386.1"/>
    <property type="molecule type" value="Genomic_DNA"/>
</dbReference>
<keyword evidence="12" id="KW-1185">Reference proteome</keyword>
<dbReference type="InterPro" id="IPR004838">
    <property type="entry name" value="NHTrfase_class1_PyrdxlP-BS"/>
</dbReference>
<organism evidence="11 12">
    <name type="scientific">Kaistia terrae</name>
    <dbReference type="NCBI Taxonomy" id="537017"/>
    <lineage>
        <taxon>Bacteria</taxon>
        <taxon>Pseudomonadati</taxon>
        <taxon>Pseudomonadota</taxon>
        <taxon>Alphaproteobacteria</taxon>
        <taxon>Hyphomicrobiales</taxon>
        <taxon>Kaistiaceae</taxon>
        <taxon>Kaistia</taxon>
    </lineage>
</organism>
<keyword evidence="6" id="KW-0663">Pyridoxal phosphate</keyword>
<dbReference type="NCBIfam" id="TIGR01140">
    <property type="entry name" value="L_thr_O3P_dcar"/>
    <property type="match status" value="1"/>
</dbReference>
<evidence type="ECO:0000256" key="2">
    <source>
        <dbReference type="ARBA" id="ARBA00003444"/>
    </source>
</evidence>
<proteinExistence type="predicted"/>
<comment type="caution">
    <text evidence="11">The sequence shown here is derived from an EMBL/GenBank/DDBJ whole genome shotgun (WGS) entry which is preliminary data.</text>
</comment>
<dbReference type="InterPro" id="IPR015424">
    <property type="entry name" value="PyrdxlP-dep_Trfase"/>
</dbReference>
<keyword evidence="5" id="KW-0169">Cobalamin biosynthesis</keyword>
<dbReference type="InterPro" id="IPR005860">
    <property type="entry name" value="CobD"/>
</dbReference>
<dbReference type="RefSeq" id="WP_266343452.1">
    <property type="nucleotide sequence ID" value="NZ_JAPKNH010000003.1"/>
</dbReference>
<evidence type="ECO:0000313" key="11">
    <source>
        <dbReference type="EMBL" id="MFC5518386.1"/>
    </source>
</evidence>
<dbReference type="PANTHER" id="PTHR42885:SF1">
    <property type="entry name" value="THREONINE-PHOSPHATE DECARBOXYLASE"/>
    <property type="match status" value="1"/>
</dbReference>
<dbReference type="Pfam" id="PF00155">
    <property type="entry name" value="Aminotran_1_2"/>
    <property type="match status" value="1"/>
</dbReference>
<dbReference type="Gene3D" id="3.40.640.10">
    <property type="entry name" value="Type I PLP-dependent aspartate aminotransferase-like (Major domain)"/>
    <property type="match status" value="1"/>
</dbReference>
<name>A0ABW0Q0K0_9HYPH</name>
<evidence type="ECO:0000256" key="3">
    <source>
        <dbReference type="ARBA" id="ARBA00004953"/>
    </source>
</evidence>
<evidence type="ECO:0000256" key="7">
    <source>
        <dbReference type="ARBA" id="ARBA00023239"/>
    </source>
</evidence>
<gene>
    <name evidence="11" type="primary">cobD</name>
    <name evidence="11" type="ORF">ACFPP9_21605</name>
</gene>
<dbReference type="InterPro" id="IPR015421">
    <property type="entry name" value="PyrdxlP-dep_Trfase_major"/>
</dbReference>
<dbReference type="GO" id="GO:0048472">
    <property type="term" value="F:threonine-phosphate decarboxylase activity"/>
    <property type="evidence" value="ECO:0007669"/>
    <property type="project" value="UniProtKB-EC"/>
</dbReference>
<keyword evidence="7 11" id="KW-0456">Lyase</keyword>
<comment type="pathway">
    <text evidence="3">Cofactor biosynthesis; adenosylcobalamin biosynthesis.</text>
</comment>
<evidence type="ECO:0000259" key="10">
    <source>
        <dbReference type="Pfam" id="PF00155"/>
    </source>
</evidence>
<accession>A0ABW0Q0K0</accession>
<dbReference type="SUPFAM" id="SSF53383">
    <property type="entry name" value="PLP-dependent transferases"/>
    <property type="match status" value="1"/>
</dbReference>
<dbReference type="PANTHER" id="PTHR42885">
    <property type="entry name" value="HISTIDINOL-PHOSPHATE AMINOTRANSFERASE-RELATED"/>
    <property type="match status" value="1"/>
</dbReference>
<dbReference type="InterPro" id="IPR015422">
    <property type="entry name" value="PyrdxlP-dep_Trfase_small"/>
</dbReference>
<comment type="cofactor">
    <cofactor evidence="1">
        <name>pyridoxal 5'-phosphate</name>
        <dbReference type="ChEBI" id="CHEBI:597326"/>
    </cofactor>
</comment>
<evidence type="ECO:0000256" key="4">
    <source>
        <dbReference type="ARBA" id="ARBA00012285"/>
    </source>
</evidence>
<comment type="catalytic activity">
    <reaction evidence="9">
        <text>O-phospho-L-threonine + H(+) = (R)-1-aminopropan-2-yl phosphate + CO2</text>
        <dbReference type="Rhea" id="RHEA:11492"/>
        <dbReference type="ChEBI" id="CHEBI:15378"/>
        <dbReference type="ChEBI" id="CHEBI:16526"/>
        <dbReference type="ChEBI" id="CHEBI:58563"/>
        <dbReference type="ChEBI" id="CHEBI:58675"/>
        <dbReference type="EC" id="4.1.1.81"/>
    </reaction>
</comment>
<dbReference type="EC" id="4.1.1.81" evidence="4"/>
<evidence type="ECO:0000256" key="8">
    <source>
        <dbReference type="ARBA" id="ARBA00029996"/>
    </source>
</evidence>